<dbReference type="Proteomes" id="UP000255355">
    <property type="component" value="Unassembled WGS sequence"/>
</dbReference>
<organism evidence="1 2">
    <name type="scientific">Nocardia mexicana</name>
    <dbReference type="NCBI Taxonomy" id="279262"/>
    <lineage>
        <taxon>Bacteria</taxon>
        <taxon>Bacillati</taxon>
        <taxon>Actinomycetota</taxon>
        <taxon>Actinomycetes</taxon>
        <taxon>Mycobacteriales</taxon>
        <taxon>Nocardiaceae</taxon>
        <taxon>Nocardia</taxon>
    </lineage>
</organism>
<name>A0A370GTF0_9NOCA</name>
<protein>
    <submittedName>
        <fullName evidence="1">Uncharacterized protein</fullName>
    </submittedName>
</protein>
<proteinExistence type="predicted"/>
<accession>A0A370GTF0</accession>
<dbReference type="OrthoDB" id="4559989at2"/>
<dbReference type="AlphaFoldDB" id="A0A370GTF0"/>
<reference evidence="1 2" key="1">
    <citation type="submission" date="2018-07" db="EMBL/GenBank/DDBJ databases">
        <title>Genomic Encyclopedia of Type Strains, Phase IV (KMG-IV): sequencing the most valuable type-strain genomes for metagenomic binning, comparative biology and taxonomic classification.</title>
        <authorList>
            <person name="Goeker M."/>
        </authorList>
    </citation>
    <scope>NUCLEOTIDE SEQUENCE [LARGE SCALE GENOMIC DNA]</scope>
    <source>
        <strain evidence="1 2">DSM 44952</strain>
    </source>
</reference>
<dbReference type="STRING" id="1210089.GCA_001613165_08023"/>
<sequence length="135" mass="14205">MQLPDGAACTGDGKVNVSTRGILLKNIVRISLLSVSAAALGLLGMGTATAAPPVAVPEPGGIIRMDYAPGEWWSCVGYSLQPPFYHSGPGLGYQFFLGPEQHEYLQFTPGADVWIVCNGTGLPFQHYGPIVKAGM</sequence>
<gene>
    <name evidence="1" type="ORF">DFR68_110155</name>
</gene>
<evidence type="ECO:0000313" key="2">
    <source>
        <dbReference type="Proteomes" id="UP000255355"/>
    </source>
</evidence>
<evidence type="ECO:0000313" key="1">
    <source>
        <dbReference type="EMBL" id="RDI46749.1"/>
    </source>
</evidence>
<comment type="caution">
    <text evidence="1">The sequence shown here is derived from an EMBL/GenBank/DDBJ whole genome shotgun (WGS) entry which is preliminary data.</text>
</comment>
<dbReference type="EMBL" id="QQAZ01000010">
    <property type="protein sequence ID" value="RDI46749.1"/>
    <property type="molecule type" value="Genomic_DNA"/>
</dbReference>
<keyword evidence="2" id="KW-1185">Reference proteome</keyword>